<dbReference type="STRING" id="158441.A0A226EDH3"/>
<name>A0A226EDH3_FOLCA</name>
<dbReference type="PANTHER" id="PTHR21113">
    <property type="entry name" value="AGAP001705-PA"/>
    <property type="match status" value="1"/>
</dbReference>
<dbReference type="InterPro" id="IPR004302">
    <property type="entry name" value="Cellulose/chitin-bd_N"/>
</dbReference>
<protein>
    <recommendedName>
        <fullName evidence="1">Chitin-binding type-4 domain-containing protein</fullName>
    </recommendedName>
</protein>
<organism evidence="2 3">
    <name type="scientific">Folsomia candida</name>
    <name type="common">Springtail</name>
    <dbReference type="NCBI Taxonomy" id="158441"/>
    <lineage>
        <taxon>Eukaryota</taxon>
        <taxon>Metazoa</taxon>
        <taxon>Ecdysozoa</taxon>
        <taxon>Arthropoda</taxon>
        <taxon>Hexapoda</taxon>
        <taxon>Collembola</taxon>
        <taxon>Entomobryomorpha</taxon>
        <taxon>Isotomoidea</taxon>
        <taxon>Isotomidae</taxon>
        <taxon>Proisotominae</taxon>
        <taxon>Folsomia</taxon>
    </lineage>
</organism>
<comment type="caution">
    <text evidence="2">The sequence shown here is derived from an EMBL/GenBank/DDBJ whole genome shotgun (WGS) entry which is preliminary data.</text>
</comment>
<evidence type="ECO:0000313" key="2">
    <source>
        <dbReference type="EMBL" id="OXA55288.1"/>
    </source>
</evidence>
<evidence type="ECO:0000313" key="3">
    <source>
        <dbReference type="Proteomes" id="UP000198287"/>
    </source>
</evidence>
<dbReference type="OMA" id="YNISSWE"/>
<dbReference type="PANTHER" id="PTHR21113:SF6">
    <property type="entry name" value="CHITIN-BINDING TYPE-4 DOMAIN-CONTAINING PROTEIN"/>
    <property type="match status" value="1"/>
</dbReference>
<dbReference type="AlphaFoldDB" id="A0A226EDH3"/>
<dbReference type="OrthoDB" id="64893at2759"/>
<reference evidence="2 3" key="1">
    <citation type="submission" date="2015-12" db="EMBL/GenBank/DDBJ databases">
        <title>The genome of Folsomia candida.</title>
        <authorList>
            <person name="Faddeeva A."/>
            <person name="Derks M.F."/>
            <person name="Anvar Y."/>
            <person name="Smit S."/>
            <person name="Van Straalen N."/>
            <person name="Roelofs D."/>
        </authorList>
    </citation>
    <scope>NUCLEOTIDE SEQUENCE [LARGE SCALE GENOMIC DNA]</scope>
    <source>
        <strain evidence="2 3">VU population</strain>
        <tissue evidence="2">Whole body</tissue>
    </source>
</reference>
<evidence type="ECO:0000259" key="1">
    <source>
        <dbReference type="Pfam" id="PF03067"/>
    </source>
</evidence>
<dbReference type="Proteomes" id="UP000198287">
    <property type="component" value="Unassembled WGS sequence"/>
</dbReference>
<sequence length="223" mass="25152">MFSKLYIIVGLALQLSSNYVQVRGHGRLLEPPNRSSIWRFPEFSDRKPPVNYDDNALYCGNYTTHYEVNGGKCGVCGDPYNQPRPRDNEEGGIYYAGIIVRGYKSGQIIPVEVELTATHYGYFEFRLCAKNDPVSHLDQACYDQHLLQRTKGLGTRYYIRQQSGTHYATYNLTLPTGVVCSSCVLQWHYETGNRWGTCQNGTEGLGCGPQEVFRGCSDVIILP</sequence>
<dbReference type="EMBL" id="LNIX01000004">
    <property type="protein sequence ID" value="OXA55288.1"/>
    <property type="molecule type" value="Genomic_DNA"/>
</dbReference>
<dbReference type="Pfam" id="PF03067">
    <property type="entry name" value="LPMO_10"/>
    <property type="match status" value="1"/>
</dbReference>
<gene>
    <name evidence="2" type="ORF">Fcan01_09569</name>
</gene>
<feature type="domain" description="Chitin-binding type-4" evidence="1">
    <location>
        <begin position="25"/>
        <end position="219"/>
    </location>
</feature>
<keyword evidence="3" id="KW-1185">Reference proteome</keyword>
<accession>A0A226EDH3</accession>
<proteinExistence type="predicted"/>